<accession>A0AAV6IM38</accession>
<reference evidence="2" key="1">
    <citation type="submission" date="2020-08" db="EMBL/GenBank/DDBJ databases">
        <title>Plant Genome Project.</title>
        <authorList>
            <person name="Zhang R.-G."/>
        </authorList>
    </citation>
    <scope>NUCLEOTIDE SEQUENCE</scope>
    <source>
        <strain evidence="2">WSP0</strain>
        <tissue evidence="2">Leaf</tissue>
    </source>
</reference>
<dbReference type="Proteomes" id="UP000823749">
    <property type="component" value="Chromosome 10"/>
</dbReference>
<dbReference type="AlphaFoldDB" id="A0AAV6IM38"/>
<sequence>MGAGLRRGGGGHRRRGQNRAAPDRRPLLQTFRVRQSPRLGPDGCQIAVCRRSGTALVVYLHYFTKIIHFLVHDHPDTRNVLLNDFYDVMFFKPCAFRFLNLEIIGFVMH</sequence>
<feature type="region of interest" description="Disordered" evidence="1">
    <location>
        <begin position="1"/>
        <end position="27"/>
    </location>
</feature>
<gene>
    <name evidence="2" type="ORF">RHGRI_030185</name>
</gene>
<name>A0AAV6IM38_9ERIC</name>
<evidence type="ECO:0000256" key="1">
    <source>
        <dbReference type="SAM" id="MobiDB-lite"/>
    </source>
</evidence>
<protein>
    <submittedName>
        <fullName evidence="2">Uncharacterized protein</fullName>
    </submittedName>
</protein>
<proteinExistence type="predicted"/>
<comment type="caution">
    <text evidence="2">The sequence shown here is derived from an EMBL/GenBank/DDBJ whole genome shotgun (WGS) entry which is preliminary data.</text>
</comment>
<organism evidence="2 3">
    <name type="scientific">Rhododendron griersonianum</name>
    <dbReference type="NCBI Taxonomy" id="479676"/>
    <lineage>
        <taxon>Eukaryota</taxon>
        <taxon>Viridiplantae</taxon>
        <taxon>Streptophyta</taxon>
        <taxon>Embryophyta</taxon>
        <taxon>Tracheophyta</taxon>
        <taxon>Spermatophyta</taxon>
        <taxon>Magnoliopsida</taxon>
        <taxon>eudicotyledons</taxon>
        <taxon>Gunneridae</taxon>
        <taxon>Pentapetalae</taxon>
        <taxon>asterids</taxon>
        <taxon>Ericales</taxon>
        <taxon>Ericaceae</taxon>
        <taxon>Ericoideae</taxon>
        <taxon>Rhodoreae</taxon>
        <taxon>Rhododendron</taxon>
    </lineage>
</organism>
<dbReference type="EMBL" id="JACTNZ010000010">
    <property type="protein sequence ID" value="KAG5529718.1"/>
    <property type="molecule type" value="Genomic_DNA"/>
</dbReference>
<keyword evidence="3" id="KW-1185">Reference proteome</keyword>
<evidence type="ECO:0000313" key="2">
    <source>
        <dbReference type="EMBL" id="KAG5529718.1"/>
    </source>
</evidence>
<evidence type="ECO:0000313" key="3">
    <source>
        <dbReference type="Proteomes" id="UP000823749"/>
    </source>
</evidence>